<reference evidence="2 3" key="1">
    <citation type="submission" date="2024-02" db="EMBL/GenBank/DDBJ databases">
        <title>De novo assembly and annotation of 12 fungi associated with fruit tree decline syndrome in Ontario, Canada.</title>
        <authorList>
            <person name="Sulman M."/>
            <person name="Ellouze W."/>
            <person name="Ilyukhin E."/>
        </authorList>
    </citation>
    <scope>NUCLEOTIDE SEQUENCE [LARGE SCALE GENOMIC DNA]</scope>
    <source>
        <strain evidence="2 3">M169</strain>
    </source>
</reference>
<accession>A0ABR1P1I9</accession>
<evidence type="ECO:0000313" key="2">
    <source>
        <dbReference type="EMBL" id="KAK7724333.1"/>
    </source>
</evidence>
<dbReference type="PANTHER" id="PTHR43798:SF33">
    <property type="entry name" value="HYDROLASE, PUTATIVE (AFU_ORTHOLOGUE AFUA_2G14860)-RELATED"/>
    <property type="match status" value="1"/>
</dbReference>
<protein>
    <recommendedName>
        <fullName evidence="1">AB hydrolase-1 domain-containing protein</fullName>
    </recommendedName>
</protein>
<name>A0ABR1P1I9_DIAER</name>
<sequence length="274" mass="30036">MAIMSRLPAPIFVDTSYGRLAVRSEGSGSLPPVLCIHGNSSSSDIFRHVLQSKIPLTRRVLSLDLPGHGQSSDAADPERTYTMPGYAKAAVEVLEKLEIKEVVVAGWSLGGHIGTEMLPLFPGTKGLMMIGSMLVGLWDKPLDDERTRWNMREDLTEEDLTMFAKVGTGGPFEQWMADAAIRTDSKARRVLFQNLGFGDCSDQQKLIAETKVPTAVVIGTDEPHLDNNMIKGLKYGNLWSGKAIEIVGGQHAPMWEKPDDFLPVLERFLADVSA</sequence>
<dbReference type="PANTHER" id="PTHR43798">
    <property type="entry name" value="MONOACYLGLYCEROL LIPASE"/>
    <property type="match status" value="1"/>
</dbReference>
<dbReference type="Pfam" id="PF12697">
    <property type="entry name" value="Abhydrolase_6"/>
    <property type="match status" value="1"/>
</dbReference>
<organism evidence="2 3">
    <name type="scientific">Diaporthe eres</name>
    <name type="common">Phomopsis oblonga</name>
    <dbReference type="NCBI Taxonomy" id="83184"/>
    <lineage>
        <taxon>Eukaryota</taxon>
        <taxon>Fungi</taxon>
        <taxon>Dikarya</taxon>
        <taxon>Ascomycota</taxon>
        <taxon>Pezizomycotina</taxon>
        <taxon>Sordariomycetes</taxon>
        <taxon>Sordariomycetidae</taxon>
        <taxon>Diaporthales</taxon>
        <taxon>Diaporthaceae</taxon>
        <taxon>Diaporthe</taxon>
        <taxon>Diaporthe eres species complex</taxon>
    </lineage>
</organism>
<evidence type="ECO:0000313" key="3">
    <source>
        <dbReference type="Proteomes" id="UP001430848"/>
    </source>
</evidence>
<dbReference type="InterPro" id="IPR029058">
    <property type="entry name" value="AB_hydrolase_fold"/>
</dbReference>
<dbReference type="InterPro" id="IPR050266">
    <property type="entry name" value="AB_hydrolase_sf"/>
</dbReference>
<dbReference type="Gene3D" id="3.40.50.1820">
    <property type="entry name" value="alpha/beta hydrolase"/>
    <property type="match status" value="1"/>
</dbReference>
<dbReference type="EMBL" id="JAKNSF020000058">
    <property type="protein sequence ID" value="KAK7724333.1"/>
    <property type="molecule type" value="Genomic_DNA"/>
</dbReference>
<dbReference type="InterPro" id="IPR000073">
    <property type="entry name" value="AB_hydrolase_1"/>
</dbReference>
<keyword evidence="3" id="KW-1185">Reference proteome</keyword>
<evidence type="ECO:0000259" key="1">
    <source>
        <dbReference type="Pfam" id="PF12697"/>
    </source>
</evidence>
<gene>
    <name evidence="2" type="ORF">SLS63_008721</name>
</gene>
<proteinExistence type="predicted"/>
<comment type="caution">
    <text evidence="2">The sequence shown here is derived from an EMBL/GenBank/DDBJ whole genome shotgun (WGS) entry which is preliminary data.</text>
</comment>
<dbReference type="SUPFAM" id="SSF53474">
    <property type="entry name" value="alpha/beta-Hydrolases"/>
    <property type="match status" value="1"/>
</dbReference>
<dbReference type="Proteomes" id="UP001430848">
    <property type="component" value="Unassembled WGS sequence"/>
</dbReference>
<feature type="domain" description="AB hydrolase-1" evidence="1">
    <location>
        <begin position="33"/>
        <end position="262"/>
    </location>
</feature>